<protein>
    <submittedName>
        <fullName evidence="2">Amidohydrolase family protein</fullName>
    </submittedName>
</protein>
<dbReference type="PANTHER" id="PTHR43668">
    <property type="entry name" value="ALLANTOINASE"/>
    <property type="match status" value="1"/>
</dbReference>
<name>A0ABT4VDC1_9HELI</name>
<sequence length="408" mass="44996">MVIKGAMICDALLEQKGDIRIEGDRIVKVERSIMPSAGEEVFHADGFTLLPSAIDLNTRLHNDVLTKENILNLSQKAAVGGVGMLALMPDCKPSLSTELGMELLSVLQHELSVKIIGITSNLTDEESGIPPISSLHKKGARGIFSKSSISGNLLRRTCEFATMLDLPMFFDCDDESLSKDGVMNDGELSASLGLSGILSLSETKEVAMMCEVASFMGVRAIFNAISSDRSVEILKEAKKKNPNIFIQTSIHHLILTEDLCNNYNTAAKIKPPLKSESTRSKLTKRAKKLEIDLLTSLQSSQSLSKKDLAFDEAAFGIDMIEYFIPMCYSLLVKNEHMRFSDLSKILSFNPAQILKLDDVGLIKEGYLANFCLLDTKETQMIGAKDSPYYDWIFSGKVKHHFIGGKQIF</sequence>
<dbReference type="EMBL" id="JAQHXR010000001">
    <property type="protein sequence ID" value="MDA3968140.1"/>
    <property type="molecule type" value="Genomic_DNA"/>
</dbReference>
<dbReference type="PANTHER" id="PTHR43668:SF2">
    <property type="entry name" value="ALLANTOINASE"/>
    <property type="match status" value="1"/>
</dbReference>
<organism evidence="2 3">
    <name type="scientific">Helicobacter ibis</name>
    <dbReference type="NCBI Taxonomy" id="2962633"/>
    <lineage>
        <taxon>Bacteria</taxon>
        <taxon>Pseudomonadati</taxon>
        <taxon>Campylobacterota</taxon>
        <taxon>Epsilonproteobacteria</taxon>
        <taxon>Campylobacterales</taxon>
        <taxon>Helicobacteraceae</taxon>
        <taxon>Helicobacter</taxon>
    </lineage>
</organism>
<evidence type="ECO:0000259" key="1">
    <source>
        <dbReference type="Pfam" id="PF01979"/>
    </source>
</evidence>
<evidence type="ECO:0000313" key="3">
    <source>
        <dbReference type="Proteomes" id="UP001210261"/>
    </source>
</evidence>
<dbReference type="SUPFAM" id="SSF51338">
    <property type="entry name" value="Composite domain of metallo-dependent hydrolases"/>
    <property type="match status" value="1"/>
</dbReference>
<comment type="caution">
    <text evidence="2">The sequence shown here is derived from an EMBL/GenBank/DDBJ whole genome shotgun (WGS) entry which is preliminary data.</text>
</comment>
<keyword evidence="3" id="KW-1185">Reference proteome</keyword>
<dbReference type="InterPro" id="IPR050138">
    <property type="entry name" value="DHOase/Allantoinase_Hydrolase"/>
</dbReference>
<dbReference type="Proteomes" id="UP001210261">
    <property type="component" value="Unassembled WGS sequence"/>
</dbReference>
<evidence type="ECO:0000313" key="2">
    <source>
        <dbReference type="EMBL" id="MDA3968140.1"/>
    </source>
</evidence>
<dbReference type="Gene3D" id="3.20.20.140">
    <property type="entry name" value="Metal-dependent hydrolases"/>
    <property type="match status" value="1"/>
</dbReference>
<gene>
    <name evidence="2" type="ORF">PF021_00440</name>
</gene>
<dbReference type="Pfam" id="PF01979">
    <property type="entry name" value="Amidohydro_1"/>
    <property type="match status" value="1"/>
</dbReference>
<dbReference type="InterPro" id="IPR011059">
    <property type="entry name" value="Metal-dep_hydrolase_composite"/>
</dbReference>
<dbReference type="InterPro" id="IPR006680">
    <property type="entry name" value="Amidohydro-rel"/>
</dbReference>
<reference evidence="2 3" key="1">
    <citation type="submission" date="2023-01" db="EMBL/GenBank/DDBJ databases">
        <title>Description of Helicobacter ibis sp. nov. isolated from faecal droppings of black-faced ibis (Theristicus melanopis).</title>
        <authorList>
            <person name="Lopez-Cantillo M."/>
            <person name="Vidal-Veuthey B."/>
            <person name="Mella A."/>
            <person name="De La Haba R."/>
            <person name="Collado L."/>
        </authorList>
    </citation>
    <scope>NUCLEOTIDE SEQUENCE [LARGE SCALE GENOMIC DNA]</scope>
    <source>
        <strain evidence="2 3">A82</strain>
    </source>
</reference>
<feature type="domain" description="Amidohydrolase-related" evidence="1">
    <location>
        <begin position="320"/>
        <end position="406"/>
    </location>
</feature>
<proteinExistence type="predicted"/>
<dbReference type="SUPFAM" id="SSF51556">
    <property type="entry name" value="Metallo-dependent hydrolases"/>
    <property type="match status" value="1"/>
</dbReference>
<dbReference type="InterPro" id="IPR032466">
    <property type="entry name" value="Metal_Hydrolase"/>
</dbReference>
<dbReference type="RefSeq" id="WP_271020425.1">
    <property type="nucleotide sequence ID" value="NZ_JAQHXR010000001.1"/>
</dbReference>
<accession>A0ABT4VDC1</accession>